<dbReference type="InterPro" id="IPR015940">
    <property type="entry name" value="UBA"/>
</dbReference>
<feature type="compositionally biased region" description="Basic and acidic residues" evidence="2">
    <location>
        <begin position="757"/>
        <end position="769"/>
    </location>
</feature>
<name>A0AAV0BFP5_PHAPC</name>
<dbReference type="AlphaFoldDB" id="A0AAV0BFP5"/>
<dbReference type="InterPro" id="IPR000261">
    <property type="entry name" value="EH_dom"/>
</dbReference>
<dbReference type="PROSITE" id="PS50222">
    <property type="entry name" value="EF_HAND_2"/>
    <property type="match status" value="1"/>
</dbReference>
<reference evidence="6" key="1">
    <citation type="submission" date="2022-06" db="EMBL/GenBank/DDBJ databases">
        <authorList>
            <consortium name="SYNGENTA / RWTH Aachen University"/>
        </authorList>
    </citation>
    <scope>NUCLEOTIDE SEQUENCE</scope>
</reference>
<dbReference type="Proteomes" id="UP001153365">
    <property type="component" value="Unassembled WGS sequence"/>
</dbReference>
<evidence type="ECO:0000259" key="3">
    <source>
        <dbReference type="PROSITE" id="PS50030"/>
    </source>
</evidence>
<dbReference type="Pfam" id="PF12763">
    <property type="entry name" value="EH"/>
    <property type="match status" value="3"/>
</dbReference>
<dbReference type="PANTHER" id="PTHR11216">
    <property type="entry name" value="EH DOMAIN"/>
    <property type="match status" value="1"/>
</dbReference>
<organism evidence="6 7">
    <name type="scientific">Phakopsora pachyrhizi</name>
    <name type="common">Asian soybean rust disease fungus</name>
    <dbReference type="NCBI Taxonomy" id="170000"/>
    <lineage>
        <taxon>Eukaryota</taxon>
        <taxon>Fungi</taxon>
        <taxon>Dikarya</taxon>
        <taxon>Basidiomycota</taxon>
        <taxon>Pucciniomycotina</taxon>
        <taxon>Pucciniomycetes</taxon>
        <taxon>Pucciniales</taxon>
        <taxon>Phakopsoraceae</taxon>
        <taxon>Phakopsora</taxon>
    </lineage>
</organism>
<keyword evidence="1" id="KW-0175">Coiled coil</keyword>
<gene>
    <name evidence="6" type="ORF">PPACK8108_LOCUS19718</name>
</gene>
<feature type="coiled-coil region" evidence="1">
    <location>
        <begin position="508"/>
        <end position="668"/>
    </location>
</feature>
<evidence type="ECO:0000256" key="1">
    <source>
        <dbReference type="SAM" id="Coils"/>
    </source>
</evidence>
<dbReference type="PROSITE" id="PS50030">
    <property type="entry name" value="UBA"/>
    <property type="match status" value="1"/>
</dbReference>
<feature type="compositionally biased region" description="Polar residues" evidence="2">
    <location>
        <begin position="948"/>
        <end position="960"/>
    </location>
</feature>
<feature type="compositionally biased region" description="Polar residues" evidence="2">
    <location>
        <begin position="849"/>
        <end position="858"/>
    </location>
</feature>
<dbReference type="GO" id="GO:0005737">
    <property type="term" value="C:cytoplasm"/>
    <property type="evidence" value="ECO:0007669"/>
    <property type="project" value="TreeGrafter"/>
</dbReference>
<dbReference type="Gene3D" id="1.10.8.10">
    <property type="entry name" value="DNA helicase RuvA subunit, C-terminal domain"/>
    <property type="match status" value="1"/>
</dbReference>
<evidence type="ECO:0000259" key="4">
    <source>
        <dbReference type="PROSITE" id="PS50031"/>
    </source>
</evidence>
<keyword evidence="7" id="KW-1185">Reference proteome</keyword>
<evidence type="ECO:0000313" key="7">
    <source>
        <dbReference type="Proteomes" id="UP001153365"/>
    </source>
</evidence>
<dbReference type="GO" id="GO:0006897">
    <property type="term" value="P:endocytosis"/>
    <property type="evidence" value="ECO:0007669"/>
    <property type="project" value="TreeGrafter"/>
</dbReference>
<feature type="region of interest" description="Disordered" evidence="2">
    <location>
        <begin position="704"/>
        <end position="911"/>
    </location>
</feature>
<dbReference type="Gene3D" id="1.10.238.10">
    <property type="entry name" value="EF-hand"/>
    <property type="match status" value="3"/>
</dbReference>
<dbReference type="InterPro" id="IPR002048">
    <property type="entry name" value="EF_hand_dom"/>
</dbReference>
<comment type="caution">
    <text evidence="6">The sequence shown here is derived from an EMBL/GenBank/DDBJ whole genome shotgun (WGS) entry which is preliminary data.</text>
</comment>
<feature type="domain" description="EH" evidence="4">
    <location>
        <begin position="301"/>
        <end position="392"/>
    </location>
</feature>
<dbReference type="InterPro" id="IPR009060">
    <property type="entry name" value="UBA-like_sf"/>
</dbReference>
<feature type="domain" description="UBA" evidence="3">
    <location>
        <begin position="1041"/>
        <end position="1081"/>
    </location>
</feature>
<dbReference type="SMART" id="SM00165">
    <property type="entry name" value="UBA"/>
    <property type="match status" value="1"/>
</dbReference>
<sequence>MARPAIALSPEERIAYPFLFAKADTDQLGVLVGEKAVAFFAHSKLPPTILGEIWQLADSENAGFLTRQQFDIALRLIGKAQRGITVNEAAISTSGPLCRLEGIKIPGIAAPTSPFPSHRKSSPAPSAINSLNHISNEDRAKYTRMFINASPVEGLLDGDKAREIFIKSKLSFDTLGQIWTLSDTQSRGSLSVGDFCIAMHLIQLTMSGNLSTLPSTLPQSLFDSAAGKPAAGTLPIPSQLTGQQSLPTVSPRRQLTLSNSIRPQYTGQPAPVGNTNSHVSNTGIASVTSPTRVPWDISPAELAQSNIYFDTLDINRQGYITGDRAVPFMMESKLPGEILARIWDLADIRGEGKLNREEFAVAMRLIQDTLASGSESLLPNLPPAMVPPSLRDSGKNLPPIQEASDAQRDLLSLMDDDEAPTQTVKSPAVPALQPQTTGLSFRAMPLTSQLTGAKCSSPSLNVTSPLPLAQSSLSAQLTGRSMTSNNLSTSFGGLDDSGAKLGNLHTQLASTENALSQTRSEKARLNGELSSTQDQIQNLELKLSAAREALKSETPIVEELKNRLAEQRSTLNKLTADAIAAESELSALKMEKDQVQAGIMRDKEEARGIKKRMAELEDETRSLRATLESLRKDSRLQKGLVAISKKQAATIEVQKDEATKELADLQSLLPNEGLLSASPAPEAPVISTNLSQRSTNPFERMMVAPSSSGTADPMSRRPTHSPVIPGSYETAKDPFSGGQEVSPPEPAAPALSFGDAFRFDEESHDEKQKGLSQQTGFEDSFSAIELTNQHENPSSNHPSKLSKDLTSDEVAFETSQRAKIETADDSDDSSSDEDEIEDATPSFLPLSAQVKSPNNLENQFPALDDVEPMFESKLIIKENPNSDGPSGKTTEDVTRSNQNEGKGSQGVLSFGDDLEMSDFAADFGKTDSGKPVGATLEDFDSAFESLPLPSSENQKDLSGNNHEDGNGFGTSFDDALSEAIFSPYRTDAPPSFDESVQVAGKTLKVFDEKKGEVVKEDKVPPLPTRPSGSNVVVGALDQVQAGDSDAVRQICAMGFDRKVAIEALERDEGDLERALNHLLGS</sequence>
<evidence type="ECO:0000259" key="5">
    <source>
        <dbReference type="PROSITE" id="PS50222"/>
    </source>
</evidence>
<dbReference type="Gene3D" id="1.10.287.1490">
    <property type="match status" value="1"/>
</dbReference>
<feature type="domain" description="EH" evidence="4">
    <location>
        <begin position="138"/>
        <end position="228"/>
    </location>
</feature>
<dbReference type="SUPFAM" id="SSF46934">
    <property type="entry name" value="UBA-like"/>
    <property type="match status" value="1"/>
</dbReference>
<dbReference type="SUPFAM" id="SSF90257">
    <property type="entry name" value="Myosin rod fragments"/>
    <property type="match status" value="1"/>
</dbReference>
<feature type="compositionally biased region" description="Polar residues" evidence="2">
    <location>
        <begin position="879"/>
        <end position="888"/>
    </location>
</feature>
<dbReference type="EMBL" id="CALTRL010005715">
    <property type="protein sequence ID" value="CAH7685231.1"/>
    <property type="molecule type" value="Genomic_DNA"/>
</dbReference>
<feature type="region of interest" description="Disordered" evidence="2">
    <location>
        <begin position="376"/>
        <end position="400"/>
    </location>
</feature>
<dbReference type="PANTHER" id="PTHR11216:SF170">
    <property type="entry name" value="DYNAMIN ASSOCIATED PROTEIN 160, ISOFORM D"/>
    <property type="match status" value="1"/>
</dbReference>
<feature type="compositionally biased region" description="Acidic residues" evidence="2">
    <location>
        <begin position="823"/>
        <end position="838"/>
    </location>
</feature>
<feature type="region of interest" description="Disordered" evidence="2">
    <location>
        <begin position="944"/>
        <end position="971"/>
    </location>
</feature>
<accession>A0AAV0BFP5</accession>
<proteinExistence type="predicted"/>
<dbReference type="SUPFAM" id="SSF47473">
    <property type="entry name" value="EF-hand"/>
    <property type="match status" value="3"/>
</dbReference>
<dbReference type="PROSITE" id="PS50031">
    <property type="entry name" value="EH"/>
    <property type="match status" value="3"/>
</dbReference>
<feature type="domain" description="EH" evidence="4">
    <location>
        <begin position="12"/>
        <end position="96"/>
    </location>
</feature>
<dbReference type="GO" id="GO:0005886">
    <property type="term" value="C:plasma membrane"/>
    <property type="evidence" value="ECO:0007669"/>
    <property type="project" value="TreeGrafter"/>
</dbReference>
<dbReference type="Pfam" id="PF00627">
    <property type="entry name" value="UBA"/>
    <property type="match status" value="1"/>
</dbReference>
<dbReference type="CDD" id="cd00052">
    <property type="entry name" value="EH"/>
    <property type="match status" value="3"/>
</dbReference>
<dbReference type="GO" id="GO:0016197">
    <property type="term" value="P:endosomal transport"/>
    <property type="evidence" value="ECO:0007669"/>
    <property type="project" value="TreeGrafter"/>
</dbReference>
<evidence type="ECO:0000313" key="6">
    <source>
        <dbReference type="EMBL" id="CAH7685231.1"/>
    </source>
</evidence>
<dbReference type="InterPro" id="IPR011992">
    <property type="entry name" value="EF-hand-dom_pair"/>
</dbReference>
<evidence type="ECO:0000256" key="2">
    <source>
        <dbReference type="SAM" id="MobiDB-lite"/>
    </source>
</evidence>
<feature type="compositionally biased region" description="Polar residues" evidence="2">
    <location>
        <begin position="785"/>
        <end position="799"/>
    </location>
</feature>
<feature type="domain" description="EF-hand" evidence="5">
    <location>
        <begin position="334"/>
        <end position="369"/>
    </location>
</feature>
<dbReference type="SMART" id="SM00027">
    <property type="entry name" value="EH"/>
    <property type="match status" value="3"/>
</dbReference>
<protein>
    <submittedName>
        <fullName evidence="6">Uncharacterized protein</fullName>
    </submittedName>
</protein>
<dbReference type="GO" id="GO:0005509">
    <property type="term" value="F:calcium ion binding"/>
    <property type="evidence" value="ECO:0007669"/>
    <property type="project" value="InterPro"/>
</dbReference>